<dbReference type="PANTHER" id="PTHR13690:SF80">
    <property type="entry name" value="BZIP TRANSCRIPTION FACTOR FAMILY PROTEIN-RELATED"/>
    <property type="match status" value="1"/>
</dbReference>
<dbReference type="Proteomes" id="UP000287651">
    <property type="component" value="Unassembled WGS sequence"/>
</dbReference>
<feature type="compositionally biased region" description="Low complexity" evidence="1">
    <location>
        <begin position="114"/>
        <end position="132"/>
    </location>
</feature>
<evidence type="ECO:0000256" key="1">
    <source>
        <dbReference type="SAM" id="MobiDB-lite"/>
    </source>
</evidence>
<evidence type="ECO:0000313" key="3">
    <source>
        <dbReference type="Proteomes" id="UP000287651"/>
    </source>
</evidence>
<dbReference type="GO" id="GO:0003700">
    <property type="term" value="F:DNA-binding transcription factor activity"/>
    <property type="evidence" value="ECO:0007669"/>
    <property type="project" value="TreeGrafter"/>
</dbReference>
<dbReference type="GO" id="GO:0005634">
    <property type="term" value="C:nucleus"/>
    <property type="evidence" value="ECO:0007669"/>
    <property type="project" value="TreeGrafter"/>
</dbReference>
<feature type="compositionally biased region" description="Basic and acidic residues" evidence="1">
    <location>
        <begin position="278"/>
        <end position="287"/>
    </location>
</feature>
<evidence type="ECO:0000313" key="2">
    <source>
        <dbReference type="EMBL" id="RRT60802.1"/>
    </source>
</evidence>
<protein>
    <submittedName>
        <fullName evidence="2">Uncharacterized protein</fullName>
    </submittedName>
</protein>
<dbReference type="EMBL" id="AMZH03007639">
    <property type="protein sequence ID" value="RRT60802.1"/>
    <property type="molecule type" value="Genomic_DNA"/>
</dbReference>
<organism evidence="2 3">
    <name type="scientific">Ensete ventricosum</name>
    <name type="common">Abyssinian banana</name>
    <name type="synonym">Musa ensete</name>
    <dbReference type="NCBI Taxonomy" id="4639"/>
    <lineage>
        <taxon>Eukaryota</taxon>
        <taxon>Viridiplantae</taxon>
        <taxon>Streptophyta</taxon>
        <taxon>Embryophyta</taxon>
        <taxon>Tracheophyta</taxon>
        <taxon>Spermatophyta</taxon>
        <taxon>Magnoliopsida</taxon>
        <taxon>Liliopsida</taxon>
        <taxon>Zingiberales</taxon>
        <taxon>Musaceae</taxon>
        <taxon>Ensete</taxon>
    </lineage>
</organism>
<reference evidence="2 3" key="1">
    <citation type="journal article" date="2014" name="Agronomy (Basel)">
        <title>A Draft Genome Sequence for Ensete ventricosum, the Drought-Tolerant Tree Against Hunger.</title>
        <authorList>
            <person name="Harrison J."/>
            <person name="Moore K.A."/>
            <person name="Paszkiewicz K."/>
            <person name="Jones T."/>
            <person name="Grant M."/>
            <person name="Ambacheew D."/>
            <person name="Muzemil S."/>
            <person name="Studholme D.J."/>
        </authorList>
    </citation>
    <scope>NUCLEOTIDE SEQUENCE [LARGE SCALE GENOMIC DNA]</scope>
</reference>
<feature type="compositionally biased region" description="Low complexity" evidence="1">
    <location>
        <begin position="199"/>
        <end position="222"/>
    </location>
</feature>
<gene>
    <name evidence="2" type="ORF">B296_00021335</name>
</gene>
<feature type="compositionally biased region" description="Pro residues" evidence="1">
    <location>
        <begin position="102"/>
        <end position="113"/>
    </location>
</feature>
<proteinExistence type="predicted"/>
<dbReference type="PANTHER" id="PTHR13690">
    <property type="entry name" value="TRANSCRIPTION FACTOR POSF21-RELATED"/>
    <property type="match status" value="1"/>
</dbReference>
<accession>A0A426ZA09</accession>
<sequence length="440" mass="46389">MHGGNHGAGDAVRSLLSIASTVRSSLRDSRPGSREKSDIGRRERKMGEAEAAARNDLMQRLKPSAASTSSCSAAAPPKAPNSASFFRHFAPNSFGTEAPRRPGIPPIPPPPSPSSAAAAVRPPSPISSASAAFHSRSLSQPPAFFSLDSMPPPLSPPAFAGATSDASLADRARPASAGLPPRKAHRRSQSDVPIGFLQSFSSSSSSSSPVAAPAMAAGTASPMLPQQQVKQEAEWEKETESSAEGTGDRKEDAGDAADDLFNAYMNLDSLDALNSSGMEERHEDFDSSRLSGARMSATETSENEAESSVNDSSGGGVKKEGNKRSAAGDLTLISMRHCRSLSMDSFMGKLNFGDESPKLLPSPGTQMPHLLRSGSMDRTANTLSLDFGNGEFSSAEIKKIMANEKLAEMAITDPKRVKRCFIFSINFAFSSQGVNCLPRI</sequence>
<comment type="caution">
    <text evidence="2">The sequence shown here is derived from an EMBL/GenBank/DDBJ whole genome shotgun (WGS) entry which is preliminary data.</text>
</comment>
<dbReference type="AlphaFoldDB" id="A0A426ZA09"/>
<feature type="compositionally biased region" description="Basic and acidic residues" evidence="1">
    <location>
        <begin position="231"/>
        <end position="253"/>
    </location>
</feature>
<feature type="compositionally biased region" description="Basic and acidic residues" evidence="1">
    <location>
        <begin position="25"/>
        <end position="59"/>
    </location>
</feature>
<name>A0A426ZA09_ENSVE</name>
<feature type="compositionally biased region" description="Low complexity" evidence="1">
    <location>
        <begin position="63"/>
        <end position="84"/>
    </location>
</feature>
<feature type="region of interest" description="Disordered" evidence="1">
    <location>
        <begin position="277"/>
        <end position="323"/>
    </location>
</feature>
<feature type="region of interest" description="Disordered" evidence="1">
    <location>
        <begin position="21"/>
        <end position="254"/>
    </location>
</feature>